<dbReference type="PROSITE" id="PS50943">
    <property type="entry name" value="HTH_CROC1"/>
    <property type="match status" value="1"/>
</dbReference>
<evidence type="ECO:0000256" key="3">
    <source>
        <dbReference type="ARBA" id="ARBA00023163"/>
    </source>
</evidence>
<feature type="domain" description="HTH cro/C1-type" evidence="4">
    <location>
        <begin position="27"/>
        <end position="69"/>
    </location>
</feature>
<evidence type="ECO:0000256" key="2">
    <source>
        <dbReference type="ARBA" id="ARBA00023125"/>
    </source>
</evidence>
<dbReference type="Pfam" id="PF01381">
    <property type="entry name" value="HTH_3"/>
    <property type="match status" value="1"/>
</dbReference>
<dbReference type="CDD" id="cd06529">
    <property type="entry name" value="S24_LexA-like"/>
    <property type="match status" value="1"/>
</dbReference>
<keyword evidence="3" id="KW-0804">Transcription</keyword>
<dbReference type="InterPro" id="IPR010982">
    <property type="entry name" value="Lambda_DNA-bd_dom_sf"/>
</dbReference>
<dbReference type="InterPro" id="IPR001387">
    <property type="entry name" value="Cro/C1-type_HTH"/>
</dbReference>
<sequence>MNNKKQSTKEFSERLKHVVAELGTTGREFSKRAGIGYSTVHNYMHGSSSPTLDNLVLLAKAGNVSIEWLATGQQSSMGITDSDVIYVPFIDHADEMLKLDAQLVEVKGLHSLRAIRVSTDVMTPTFLTGAVLLIDTNDTDLTDNKLVVLKQSGNYLFKRVQVLMDGVRLLSDNDNYPSITVAFEDMKSINVIGTVVMIINKVN</sequence>
<keyword evidence="1" id="KW-0805">Transcription regulation</keyword>
<dbReference type="RefSeq" id="WP_059306501.1">
    <property type="nucleotide sequence ID" value="NZ_CP116347.1"/>
</dbReference>
<dbReference type="InterPro" id="IPR015927">
    <property type="entry name" value="Peptidase_S24_S26A/B/C"/>
</dbReference>
<keyword evidence="6" id="KW-1185">Reference proteome</keyword>
<dbReference type="PANTHER" id="PTHR40661">
    <property type="match status" value="1"/>
</dbReference>
<keyword evidence="2" id="KW-0238">DNA-binding</keyword>
<dbReference type="CDD" id="cd00093">
    <property type="entry name" value="HTH_XRE"/>
    <property type="match status" value="1"/>
</dbReference>
<name>A0AAX3LBL7_9ENTR</name>
<accession>A0AAX3LBL7</accession>
<protein>
    <submittedName>
        <fullName evidence="5">LexA family transcriptional regulator</fullName>
    </submittedName>
</protein>
<dbReference type="Gene3D" id="2.10.109.10">
    <property type="entry name" value="Umud Fragment, subunit A"/>
    <property type="match status" value="1"/>
</dbReference>
<dbReference type="SMART" id="SM00530">
    <property type="entry name" value="HTH_XRE"/>
    <property type="match status" value="1"/>
</dbReference>
<dbReference type="GO" id="GO:0003677">
    <property type="term" value="F:DNA binding"/>
    <property type="evidence" value="ECO:0007669"/>
    <property type="project" value="UniProtKB-KW"/>
</dbReference>
<reference evidence="5 6" key="1">
    <citation type="submission" date="2023-01" db="EMBL/GenBank/DDBJ databases">
        <title>Genome sequence resource and annotation of Enterobacter ludwigii, an economically important pathogen of seedling wilt with strawberry.</title>
        <authorList>
            <person name="Xie Y."/>
        </authorList>
    </citation>
    <scope>NUCLEOTIDE SEQUENCE [LARGE SCALE GENOMIC DNA]</scope>
    <source>
        <strain evidence="5 6">CM-TZ4</strain>
    </source>
</reference>
<proteinExistence type="predicted"/>
<dbReference type="PANTHER" id="PTHR40661:SF3">
    <property type="entry name" value="FELS-1 PROPHAGE TRANSCRIPTIONAL REGULATOR"/>
    <property type="match status" value="1"/>
</dbReference>
<dbReference type="Proteomes" id="UP001210538">
    <property type="component" value="Chromosome"/>
</dbReference>
<dbReference type="AlphaFoldDB" id="A0AAX3LBL7"/>
<evidence type="ECO:0000313" key="5">
    <source>
        <dbReference type="EMBL" id="WCE13705.1"/>
    </source>
</evidence>
<dbReference type="InterPro" id="IPR036286">
    <property type="entry name" value="LexA/Signal_pep-like_sf"/>
</dbReference>
<evidence type="ECO:0000259" key="4">
    <source>
        <dbReference type="PROSITE" id="PS50943"/>
    </source>
</evidence>
<evidence type="ECO:0000313" key="6">
    <source>
        <dbReference type="Proteomes" id="UP001210538"/>
    </source>
</evidence>
<gene>
    <name evidence="5" type="ORF">PHA72_02095</name>
</gene>
<dbReference type="SUPFAM" id="SSF47413">
    <property type="entry name" value="lambda repressor-like DNA-binding domains"/>
    <property type="match status" value="1"/>
</dbReference>
<dbReference type="InterPro" id="IPR039418">
    <property type="entry name" value="LexA-like"/>
</dbReference>
<evidence type="ECO:0000256" key="1">
    <source>
        <dbReference type="ARBA" id="ARBA00023015"/>
    </source>
</evidence>
<dbReference type="Pfam" id="PF00717">
    <property type="entry name" value="Peptidase_S24"/>
    <property type="match status" value="1"/>
</dbReference>
<dbReference type="Gene3D" id="1.10.260.40">
    <property type="entry name" value="lambda repressor-like DNA-binding domains"/>
    <property type="match status" value="1"/>
</dbReference>
<dbReference type="EMBL" id="CP116347">
    <property type="protein sequence ID" value="WCE13705.1"/>
    <property type="molecule type" value="Genomic_DNA"/>
</dbReference>
<dbReference type="SUPFAM" id="SSF51306">
    <property type="entry name" value="LexA/Signal peptidase"/>
    <property type="match status" value="1"/>
</dbReference>
<organism evidence="5 6">
    <name type="scientific">Enterobacter ludwigii</name>
    <dbReference type="NCBI Taxonomy" id="299767"/>
    <lineage>
        <taxon>Bacteria</taxon>
        <taxon>Pseudomonadati</taxon>
        <taxon>Pseudomonadota</taxon>
        <taxon>Gammaproteobacteria</taxon>
        <taxon>Enterobacterales</taxon>
        <taxon>Enterobacteriaceae</taxon>
        <taxon>Enterobacter</taxon>
        <taxon>Enterobacter cloacae complex</taxon>
    </lineage>
</organism>